<feature type="chain" id="PRO_5035453558" evidence="5">
    <location>
        <begin position="25"/>
        <end position="351"/>
    </location>
</feature>
<reference evidence="6" key="1">
    <citation type="submission" date="2019-08" db="EMBL/GenBank/DDBJ databases">
        <title>The genome of the North American firefly Photinus pyralis.</title>
        <authorList>
            <consortium name="Photinus pyralis genome working group"/>
            <person name="Fallon T.R."/>
            <person name="Sander Lower S.E."/>
            <person name="Weng J.-K."/>
        </authorList>
    </citation>
    <scope>NUCLEOTIDE SEQUENCE</scope>
    <source>
        <strain evidence="6">TRF0915ILg1</strain>
        <tissue evidence="6">Whole body</tissue>
    </source>
</reference>
<dbReference type="InterPro" id="IPR032675">
    <property type="entry name" value="LRR_dom_sf"/>
</dbReference>
<protein>
    <submittedName>
        <fullName evidence="6">Uncharacterized protein</fullName>
    </submittedName>
</protein>
<dbReference type="EMBL" id="VTPC01001862">
    <property type="protein sequence ID" value="KAF2901111.1"/>
    <property type="molecule type" value="Genomic_DNA"/>
</dbReference>
<dbReference type="InterPro" id="IPR050467">
    <property type="entry name" value="LRFN"/>
</dbReference>
<comment type="caution">
    <text evidence="6">The sequence shown here is derived from an EMBL/GenBank/DDBJ whole genome shotgun (WGS) entry which is preliminary data.</text>
</comment>
<dbReference type="InterPro" id="IPR001611">
    <property type="entry name" value="Leu-rich_rpt"/>
</dbReference>
<keyword evidence="2 5" id="KW-0732">Signal</keyword>
<dbReference type="InterPro" id="IPR003591">
    <property type="entry name" value="Leu-rich_rpt_typical-subtyp"/>
</dbReference>
<evidence type="ECO:0000256" key="4">
    <source>
        <dbReference type="ARBA" id="ARBA00023180"/>
    </source>
</evidence>
<dbReference type="Pfam" id="PF00560">
    <property type="entry name" value="LRR_1"/>
    <property type="match status" value="1"/>
</dbReference>
<proteinExistence type="predicted"/>
<dbReference type="PANTHER" id="PTHR45842">
    <property type="entry name" value="SYNAPTIC ADHESION-LIKE MOLECULE SALM"/>
    <property type="match status" value="1"/>
</dbReference>
<dbReference type="SUPFAM" id="SSF52058">
    <property type="entry name" value="L domain-like"/>
    <property type="match status" value="1"/>
</dbReference>
<dbReference type="PANTHER" id="PTHR45842:SF12">
    <property type="entry name" value="KEKKON 5, ISOFORM A"/>
    <property type="match status" value="1"/>
</dbReference>
<evidence type="ECO:0000256" key="2">
    <source>
        <dbReference type="ARBA" id="ARBA00022729"/>
    </source>
</evidence>
<evidence type="ECO:0000256" key="3">
    <source>
        <dbReference type="ARBA" id="ARBA00022737"/>
    </source>
</evidence>
<keyword evidence="1" id="KW-0433">Leucine-rich repeat</keyword>
<dbReference type="Proteomes" id="UP000801492">
    <property type="component" value="Unassembled WGS sequence"/>
</dbReference>
<keyword evidence="4" id="KW-0325">Glycoprotein</keyword>
<feature type="signal peptide" evidence="5">
    <location>
        <begin position="1"/>
        <end position="24"/>
    </location>
</feature>
<dbReference type="PROSITE" id="PS51450">
    <property type="entry name" value="LRR"/>
    <property type="match status" value="3"/>
</dbReference>
<dbReference type="SMART" id="SM00369">
    <property type="entry name" value="LRR_TYP"/>
    <property type="match status" value="8"/>
</dbReference>
<evidence type="ECO:0000256" key="5">
    <source>
        <dbReference type="SAM" id="SignalP"/>
    </source>
</evidence>
<dbReference type="Gene3D" id="3.80.10.10">
    <property type="entry name" value="Ribonuclease Inhibitor"/>
    <property type="match status" value="2"/>
</dbReference>
<dbReference type="OrthoDB" id="8023798at2759"/>
<evidence type="ECO:0000313" key="7">
    <source>
        <dbReference type="Proteomes" id="UP000801492"/>
    </source>
</evidence>
<organism evidence="6 7">
    <name type="scientific">Ignelater luminosus</name>
    <name type="common">Cucubano</name>
    <name type="synonym">Pyrophorus luminosus</name>
    <dbReference type="NCBI Taxonomy" id="2038154"/>
    <lineage>
        <taxon>Eukaryota</taxon>
        <taxon>Metazoa</taxon>
        <taxon>Ecdysozoa</taxon>
        <taxon>Arthropoda</taxon>
        <taxon>Hexapoda</taxon>
        <taxon>Insecta</taxon>
        <taxon>Pterygota</taxon>
        <taxon>Neoptera</taxon>
        <taxon>Endopterygota</taxon>
        <taxon>Coleoptera</taxon>
        <taxon>Polyphaga</taxon>
        <taxon>Elateriformia</taxon>
        <taxon>Elateroidea</taxon>
        <taxon>Elateridae</taxon>
        <taxon>Agrypninae</taxon>
        <taxon>Pyrophorini</taxon>
        <taxon>Ignelater</taxon>
    </lineage>
</organism>
<evidence type="ECO:0000256" key="1">
    <source>
        <dbReference type="ARBA" id="ARBA00022614"/>
    </source>
</evidence>
<evidence type="ECO:0000313" key="6">
    <source>
        <dbReference type="EMBL" id="KAF2901111.1"/>
    </source>
</evidence>
<sequence length="351" mass="40396">MMKMNKLGLLGLLVPFLLTSQLVASLSEVCFYHNTIADGDYIQCGNIKVIKNTGKQEELSQISNIQIGWNTSLPVLEYGLFNAFEKLSSLFLNNANIEEIESRAFFNMEHLQELSLYNNKISRIELGTFNHLNRLRILNLGQNQIQSLKEYTFSNLQHLEQLILRWNNIGEVTKTTFNGLSKLKVLDLTGNRLKILHSETFEGLRRVKSLDLSFNELKEISPDMFSNQKDLVILNLESNAVNNLPDGLFENTINLENLDVSNNKLTHLEETLLKNTVVEILKFNRNYITRINATKLLFNADYLDEIYFDFNPWNCNSLRNLVRELQQSLVQFGTGTKYDSKYNVHGIECSN</sequence>
<keyword evidence="3" id="KW-0677">Repeat</keyword>
<dbReference type="AlphaFoldDB" id="A0A8K0GIZ9"/>
<accession>A0A8K0GIZ9</accession>
<name>A0A8K0GIZ9_IGNLU</name>
<dbReference type="SMART" id="SM00365">
    <property type="entry name" value="LRR_SD22"/>
    <property type="match status" value="5"/>
</dbReference>
<gene>
    <name evidence="6" type="ORF">ILUMI_05074</name>
</gene>
<keyword evidence="7" id="KW-1185">Reference proteome</keyword>
<dbReference type="Pfam" id="PF13855">
    <property type="entry name" value="LRR_8"/>
    <property type="match status" value="2"/>
</dbReference>